<proteinExistence type="predicted"/>
<keyword evidence="1" id="KW-0378">Hydrolase</keyword>
<evidence type="ECO:0000313" key="1">
    <source>
        <dbReference type="EMBL" id="KAF3803857.1"/>
    </source>
</evidence>
<gene>
    <name evidence="1" type="ORF">GCG54_00008359</name>
</gene>
<dbReference type="AlphaFoldDB" id="A0A8H4CHI3"/>
<keyword evidence="1" id="KW-0547">Nucleotide-binding</keyword>
<dbReference type="GeneID" id="69015500"/>
<evidence type="ECO:0000313" key="2">
    <source>
        <dbReference type="Proteomes" id="UP000613401"/>
    </source>
</evidence>
<sequence>MTITFPFRGLEILQRFRLAVDLQHLSALLRPLGLLPLLVRVVLEPLLGLLLGPLVLGLLSAAPVPGNRQRPQQRQGILAVAPVPAANPRPLRRAAFPLLLLRELALEPLLPPLLLRELLVVQVRLLDARGLALDELLAQLLRGALLLEVVLVLQLVDLVGVAVLVEDELRAAALELEHLLLGRERLLAPLRVDDELLIAVRDDLGLRPGCVGGLGVEGVVVEHALDGEEVVLVVVVDCGPIDLAVRDELGVDVLVGALEHAVVLCADLLLLGLLGRVRVGVLFVGGHAGARCVLDLLGVLALAQLDLRRSGETEAGGVGVEVELVELEDFLVLLEMHGADVADEGLLAEVLEVWVLEAHALQLVRDALLLALLDGDLVDRHLLGFEALEHSGLLAGVEEEHGLAVAFVAGRAADAVDVGVGVLGAVDLDDPVDGGEVDAAGDDVGGEEAGVVRLGEAFRDLHALQLLLLAEEVEEGDTGLQVSEGLVGLDEAVEGVELLGERGDDVVLLQVLRGGLLVDRDVLGVLEGEAGEVGNLLALSRAEEEGLAGLGQVLDEGVDGGLEAHVHDAVGLVEDEDLEVVDVEAGGLVEVLQHAAGRADENVHLGQTLGFLLETLAADDEAGGEGVVAADLAQDVKDLRGELAGRGDDEGAEAVVLGPSRAVELLENGYNEGEGLAGAGLCGAKDVVALEGEGHGAGLYVGEGLEVGFLEACGGRFAEG</sequence>
<keyword evidence="2" id="KW-1185">Reference proteome</keyword>
<dbReference type="RefSeq" id="XP_045263016.1">
    <property type="nucleotide sequence ID" value="XM_045408326.1"/>
</dbReference>
<dbReference type="AntiFam" id="ANF00149">
    <property type="entry name" value="Shadow ORF (opposite cshA)"/>
</dbReference>
<dbReference type="Proteomes" id="UP000613401">
    <property type="component" value="Unassembled WGS sequence"/>
</dbReference>
<organism evidence="1 2">
    <name type="scientific">Colletotrichum gloeosporioides</name>
    <name type="common">Anthracnose fungus</name>
    <name type="synonym">Glomerella cingulata</name>
    <dbReference type="NCBI Taxonomy" id="474922"/>
    <lineage>
        <taxon>Eukaryota</taxon>
        <taxon>Fungi</taxon>
        <taxon>Dikarya</taxon>
        <taxon>Ascomycota</taxon>
        <taxon>Pezizomycotina</taxon>
        <taxon>Sordariomycetes</taxon>
        <taxon>Hypocreomycetidae</taxon>
        <taxon>Glomerellales</taxon>
        <taxon>Glomerellaceae</taxon>
        <taxon>Colletotrichum</taxon>
        <taxon>Colletotrichum gloeosporioides species complex</taxon>
    </lineage>
</organism>
<keyword evidence="1" id="KW-0347">Helicase</keyword>
<dbReference type="EMBL" id="WVTB01000052">
    <property type="protein sequence ID" value="KAF3803857.1"/>
    <property type="molecule type" value="Genomic_DNA"/>
</dbReference>
<accession>A0A8H4CHI3</accession>
<reference evidence="1" key="2">
    <citation type="submission" date="2020-03" db="EMBL/GenBank/DDBJ databases">
        <authorList>
            <person name="Fu F.-F."/>
            <person name="Chen J."/>
        </authorList>
    </citation>
    <scope>NUCLEOTIDE SEQUENCE</scope>
    <source>
        <strain evidence="1">Lc1</strain>
    </source>
</reference>
<dbReference type="GO" id="GO:0004386">
    <property type="term" value="F:helicase activity"/>
    <property type="evidence" value="ECO:0007669"/>
    <property type="project" value="UniProtKB-KW"/>
</dbReference>
<protein>
    <submittedName>
        <fullName evidence="1">ATP-dependent RNA helicase DBP4</fullName>
    </submittedName>
</protein>
<reference evidence="1" key="1">
    <citation type="journal article" date="2020" name="Phytopathology">
        <title>Genome sequence and comparative analysis of Colletotrichum gloeosporioides isolated from Liriodendron leaves.</title>
        <authorList>
            <person name="Fu F.F."/>
            <person name="Hao Z."/>
            <person name="Wang P."/>
            <person name="Lu Y."/>
            <person name="Xue L.J."/>
            <person name="Wei G."/>
            <person name="Tian Y."/>
            <person name="Baishi H."/>
            <person name="Xu H."/>
            <person name="Shi J."/>
            <person name="Cheng T."/>
            <person name="Wang G."/>
            <person name="Yi Y."/>
            <person name="Chen J."/>
        </authorList>
    </citation>
    <scope>NUCLEOTIDE SEQUENCE</scope>
    <source>
        <strain evidence="1">Lc1</strain>
    </source>
</reference>
<name>A0A8H4CHI3_COLGL</name>
<keyword evidence="1" id="KW-0067">ATP-binding</keyword>
<comment type="caution">
    <text evidence="1">The sequence shown here is derived from an EMBL/GenBank/DDBJ whole genome shotgun (WGS) entry which is preliminary data.</text>
</comment>